<sequence length="175" mass="19652">MISARKMSKTLLLLLLIPISHSLKCRKFSNDGQDAAEEIPENTYCSFIMPPPCEKGIFIEGNPWSHSQQEEICAVTEENVFSCACYSKDFCSSDYEGLMSIWKKSPGYSENEKYTKCLEHVIDAAKHGFTHPHHSTDDHMHMEVVGEEDYHVASLALSPRNCVAVFAVILLAILP</sequence>
<proteinExistence type="predicted"/>
<gene>
    <name evidence="2" type="primary">Acey_s0421.g1163</name>
    <name evidence="2" type="ORF">Y032_0421g1163</name>
</gene>
<dbReference type="EMBL" id="JARK01000021">
    <property type="protein sequence ID" value="EYC45618.1"/>
    <property type="molecule type" value="Genomic_DNA"/>
</dbReference>
<keyword evidence="1" id="KW-0732">Signal</keyword>
<protein>
    <submittedName>
        <fullName evidence="2">Uncharacterized protein</fullName>
    </submittedName>
</protein>
<feature type="signal peptide" evidence="1">
    <location>
        <begin position="1"/>
        <end position="22"/>
    </location>
</feature>
<dbReference type="AlphaFoldDB" id="A0A016X308"/>
<reference evidence="3" key="1">
    <citation type="journal article" date="2015" name="Nat. Genet.">
        <title>The genome and transcriptome of the zoonotic hookworm Ancylostoma ceylanicum identify infection-specific gene families.</title>
        <authorList>
            <person name="Schwarz E.M."/>
            <person name="Hu Y."/>
            <person name="Antoshechkin I."/>
            <person name="Miller M.M."/>
            <person name="Sternberg P.W."/>
            <person name="Aroian R.V."/>
        </authorList>
    </citation>
    <scope>NUCLEOTIDE SEQUENCE</scope>
    <source>
        <strain evidence="3">HY135</strain>
    </source>
</reference>
<evidence type="ECO:0000313" key="2">
    <source>
        <dbReference type="EMBL" id="EYC45618.1"/>
    </source>
</evidence>
<evidence type="ECO:0000313" key="3">
    <source>
        <dbReference type="Proteomes" id="UP000024635"/>
    </source>
</evidence>
<name>A0A016X308_9BILA</name>
<dbReference type="Proteomes" id="UP000024635">
    <property type="component" value="Unassembled WGS sequence"/>
</dbReference>
<organism evidence="2 3">
    <name type="scientific">Ancylostoma ceylanicum</name>
    <dbReference type="NCBI Taxonomy" id="53326"/>
    <lineage>
        <taxon>Eukaryota</taxon>
        <taxon>Metazoa</taxon>
        <taxon>Ecdysozoa</taxon>
        <taxon>Nematoda</taxon>
        <taxon>Chromadorea</taxon>
        <taxon>Rhabditida</taxon>
        <taxon>Rhabditina</taxon>
        <taxon>Rhabditomorpha</taxon>
        <taxon>Strongyloidea</taxon>
        <taxon>Ancylostomatidae</taxon>
        <taxon>Ancylostomatinae</taxon>
        <taxon>Ancylostoma</taxon>
    </lineage>
</organism>
<evidence type="ECO:0000256" key="1">
    <source>
        <dbReference type="SAM" id="SignalP"/>
    </source>
</evidence>
<accession>A0A016X308</accession>
<comment type="caution">
    <text evidence="2">The sequence shown here is derived from an EMBL/GenBank/DDBJ whole genome shotgun (WGS) entry which is preliminary data.</text>
</comment>
<feature type="chain" id="PRO_5001491498" evidence="1">
    <location>
        <begin position="23"/>
        <end position="175"/>
    </location>
</feature>
<keyword evidence="3" id="KW-1185">Reference proteome</keyword>